<dbReference type="STRING" id="1407499.HHUB_1640"/>
<reference evidence="3" key="1">
    <citation type="journal article" date="2016" name="Environ. Microbiol.">
        <title>The complete genome of a viable archaeum isolated from 123-million-year-old rock salt.</title>
        <authorList>
            <person name="Jaakkola S.T."/>
            <person name="Pfeiffer F."/>
            <person name="Ravantti J.J."/>
            <person name="Guo Q."/>
            <person name="Liu Y."/>
            <person name="Chen X."/>
            <person name="Ma H."/>
            <person name="Yang C."/>
            <person name="Oksanen H.M."/>
            <person name="Bamford D.H."/>
        </authorList>
    </citation>
    <scope>NUCLEOTIDE SEQUENCE</scope>
    <source>
        <strain evidence="3">JI20-1</strain>
    </source>
</reference>
<accession>A0A0U5H0V6</accession>
<evidence type="ECO:0000313" key="2">
    <source>
        <dbReference type="EMBL" id="CQH50578.1"/>
    </source>
</evidence>
<keyword evidence="1" id="KW-1133">Transmembrane helix</keyword>
<protein>
    <submittedName>
        <fullName evidence="2">Uncharacterized protein</fullName>
    </submittedName>
</protein>
<sequence>MVIVLGLGAARIDSYLLAESGEDACMDADDEQVWRCKACGTRQPDPEPPCERCWNTTFVAGDGAERVLDSPDSGTDATALRVAQAKSIASRTAVVTGVAAVALGGAQWLLPGVLAGLAFTAFVGVAAVAAVFCLVAAGASVADSVVLD</sequence>
<keyword evidence="3" id="KW-1185">Reference proteome</keyword>
<dbReference type="AlphaFoldDB" id="A0A0U5H0V6"/>
<organism evidence="2 3">
    <name type="scientific">Halobacterium hubeiense</name>
    <dbReference type="NCBI Taxonomy" id="1407499"/>
    <lineage>
        <taxon>Archaea</taxon>
        <taxon>Methanobacteriati</taxon>
        <taxon>Methanobacteriota</taxon>
        <taxon>Stenosarchaea group</taxon>
        <taxon>Halobacteria</taxon>
        <taxon>Halobacteriales</taxon>
        <taxon>Halobacteriaceae</taxon>
        <taxon>Halobacterium</taxon>
    </lineage>
</organism>
<dbReference type="Proteomes" id="UP000066737">
    <property type="component" value="Chromosome I"/>
</dbReference>
<keyword evidence="1" id="KW-0472">Membrane</keyword>
<proteinExistence type="predicted"/>
<feature type="transmembrane region" description="Helical" evidence="1">
    <location>
        <begin position="116"/>
        <end position="142"/>
    </location>
</feature>
<dbReference type="EMBL" id="LN831302">
    <property type="protein sequence ID" value="CQH50578.1"/>
    <property type="molecule type" value="Genomic_DNA"/>
</dbReference>
<name>A0A0U5H0V6_9EURY</name>
<keyword evidence="1" id="KW-0812">Transmembrane</keyword>
<feature type="transmembrane region" description="Helical" evidence="1">
    <location>
        <begin position="88"/>
        <end position="110"/>
    </location>
</feature>
<gene>
    <name evidence="2" type="ORF">HHUB_1640</name>
</gene>
<evidence type="ECO:0000313" key="3">
    <source>
        <dbReference type="Proteomes" id="UP000066737"/>
    </source>
</evidence>
<evidence type="ECO:0000256" key="1">
    <source>
        <dbReference type="SAM" id="Phobius"/>
    </source>
</evidence>
<dbReference type="KEGG" id="hhb:Hhub_1640"/>